<proteinExistence type="predicted"/>
<sequence length="157" mass="18107">MRIVVKLSMLLEIVRIKTFMNDHKCPRETKNRLANKKWLACKLVKKLRKYPNLKHFDIAQCFKTKYDFHLNKFSLIRALGDTRAIVYGNTAAQYGIMVRDYGLILLKNNLDSTVTVGVIPQPNPDDDLIFEKMYNCLDGYKRGFKAQHGIQVLSAIG</sequence>
<keyword evidence="2" id="KW-1185">Reference proteome</keyword>
<organism evidence="1 2">
    <name type="scientific">Arachis hypogaea</name>
    <name type="common">Peanut</name>
    <dbReference type="NCBI Taxonomy" id="3818"/>
    <lineage>
        <taxon>Eukaryota</taxon>
        <taxon>Viridiplantae</taxon>
        <taxon>Streptophyta</taxon>
        <taxon>Embryophyta</taxon>
        <taxon>Tracheophyta</taxon>
        <taxon>Spermatophyta</taxon>
        <taxon>Magnoliopsida</taxon>
        <taxon>eudicotyledons</taxon>
        <taxon>Gunneridae</taxon>
        <taxon>Pentapetalae</taxon>
        <taxon>rosids</taxon>
        <taxon>fabids</taxon>
        <taxon>Fabales</taxon>
        <taxon>Fabaceae</taxon>
        <taxon>Papilionoideae</taxon>
        <taxon>50 kb inversion clade</taxon>
        <taxon>dalbergioids sensu lato</taxon>
        <taxon>Dalbergieae</taxon>
        <taxon>Pterocarpus clade</taxon>
        <taxon>Arachis</taxon>
    </lineage>
</organism>
<evidence type="ECO:0000313" key="1">
    <source>
        <dbReference type="EMBL" id="RYR54192.1"/>
    </source>
</evidence>
<dbReference type="Proteomes" id="UP000289738">
    <property type="component" value="Chromosome A06"/>
</dbReference>
<evidence type="ECO:0000313" key="2">
    <source>
        <dbReference type="Proteomes" id="UP000289738"/>
    </source>
</evidence>
<dbReference type="PANTHER" id="PTHR31973:SF187">
    <property type="entry name" value="MUTATOR TRANSPOSASE MUDRA PROTEIN"/>
    <property type="match status" value="1"/>
</dbReference>
<reference evidence="1 2" key="1">
    <citation type="submission" date="2019-01" db="EMBL/GenBank/DDBJ databases">
        <title>Sequencing of cultivated peanut Arachis hypogaea provides insights into genome evolution and oil improvement.</title>
        <authorList>
            <person name="Chen X."/>
        </authorList>
    </citation>
    <scope>NUCLEOTIDE SEQUENCE [LARGE SCALE GENOMIC DNA]</scope>
    <source>
        <strain evidence="2">cv. Fuhuasheng</strain>
        <tissue evidence="1">Leaves</tissue>
    </source>
</reference>
<accession>A0A445CTF3</accession>
<dbReference type="EMBL" id="SDMP01000006">
    <property type="protein sequence ID" value="RYR54192.1"/>
    <property type="molecule type" value="Genomic_DNA"/>
</dbReference>
<dbReference type="PANTHER" id="PTHR31973">
    <property type="entry name" value="POLYPROTEIN, PUTATIVE-RELATED"/>
    <property type="match status" value="1"/>
</dbReference>
<gene>
    <name evidence="1" type="ORF">Ahy_A06g029457</name>
</gene>
<dbReference type="AlphaFoldDB" id="A0A445CTF3"/>
<comment type="caution">
    <text evidence="1">The sequence shown here is derived from an EMBL/GenBank/DDBJ whole genome shotgun (WGS) entry which is preliminary data.</text>
</comment>
<name>A0A445CTF3_ARAHY</name>
<protein>
    <submittedName>
        <fullName evidence="1">Uncharacterized protein</fullName>
    </submittedName>
</protein>